<dbReference type="SMART" id="SM01017">
    <property type="entry name" value="Arrestin_C"/>
    <property type="match status" value="1"/>
</dbReference>
<reference evidence="3 4" key="1">
    <citation type="submission" date="2022-01" db="EMBL/GenBank/DDBJ databases">
        <title>A high-quality chromosome-level genome assembly of rohu carp, Labeo rohita.</title>
        <authorList>
            <person name="Arick M.A. II"/>
            <person name="Hsu C.-Y."/>
            <person name="Magbanua Z."/>
            <person name="Pechanova O."/>
            <person name="Grover C."/>
            <person name="Miller E."/>
            <person name="Thrash A."/>
            <person name="Ezzel L."/>
            <person name="Alam S."/>
            <person name="Benzie J."/>
            <person name="Hamilton M."/>
            <person name="Karsi A."/>
            <person name="Lawrence M.L."/>
            <person name="Peterson D.G."/>
        </authorList>
    </citation>
    <scope>NUCLEOTIDE SEQUENCE [LARGE SCALE GENOMIC DNA]</scope>
    <source>
        <strain evidence="4">BAU-BD-2019</strain>
        <tissue evidence="3">Blood</tissue>
    </source>
</reference>
<dbReference type="Pfam" id="PF00339">
    <property type="entry name" value="Arrestin_N"/>
    <property type="match status" value="1"/>
</dbReference>
<dbReference type="InterPro" id="IPR014752">
    <property type="entry name" value="Arrestin-like_C"/>
</dbReference>
<proteinExistence type="inferred from homology"/>
<dbReference type="Proteomes" id="UP000830375">
    <property type="component" value="Unassembled WGS sequence"/>
</dbReference>
<accession>A0ABQ8LT86</accession>
<dbReference type="SUPFAM" id="SSF81296">
    <property type="entry name" value="E set domains"/>
    <property type="match status" value="2"/>
</dbReference>
<name>A0ABQ8LT86_LABRO</name>
<organism evidence="3 4">
    <name type="scientific">Labeo rohita</name>
    <name type="common">Indian major carp</name>
    <name type="synonym">Cyprinus rohita</name>
    <dbReference type="NCBI Taxonomy" id="84645"/>
    <lineage>
        <taxon>Eukaryota</taxon>
        <taxon>Metazoa</taxon>
        <taxon>Chordata</taxon>
        <taxon>Craniata</taxon>
        <taxon>Vertebrata</taxon>
        <taxon>Euteleostomi</taxon>
        <taxon>Actinopterygii</taxon>
        <taxon>Neopterygii</taxon>
        <taxon>Teleostei</taxon>
        <taxon>Ostariophysi</taxon>
        <taxon>Cypriniformes</taxon>
        <taxon>Cyprinidae</taxon>
        <taxon>Labeoninae</taxon>
        <taxon>Labeonini</taxon>
        <taxon>Labeo</taxon>
    </lineage>
</organism>
<feature type="domain" description="Arrestin C-terminal-like" evidence="2">
    <location>
        <begin position="175"/>
        <end position="302"/>
    </location>
</feature>
<comment type="similarity">
    <text evidence="1">Belongs to the arrestin family.</text>
</comment>
<dbReference type="InterPro" id="IPR050357">
    <property type="entry name" value="Arrestin_domain-protein"/>
</dbReference>
<evidence type="ECO:0000313" key="3">
    <source>
        <dbReference type="EMBL" id="KAI2653594.1"/>
    </source>
</evidence>
<dbReference type="PANTHER" id="PTHR11188:SF16">
    <property type="entry name" value="ARRESTIN DOMAIN-CONTAINING PROTEIN 4"/>
    <property type="match status" value="1"/>
</dbReference>
<evidence type="ECO:0000259" key="2">
    <source>
        <dbReference type="SMART" id="SM01017"/>
    </source>
</evidence>
<dbReference type="PANTHER" id="PTHR11188">
    <property type="entry name" value="ARRESTIN DOMAIN CONTAINING PROTEIN"/>
    <property type="match status" value="1"/>
</dbReference>
<keyword evidence="4" id="KW-1185">Reference proteome</keyword>
<dbReference type="InterPro" id="IPR014756">
    <property type="entry name" value="Ig_E-set"/>
</dbReference>
<protein>
    <submittedName>
        <fullName evidence="3">Arrestin domain-containing protein 4</fullName>
    </submittedName>
</protein>
<gene>
    <name evidence="3" type="ORF">H4Q32_013890</name>
</gene>
<dbReference type="InterPro" id="IPR011022">
    <property type="entry name" value="Arrestin_C-like"/>
</dbReference>
<dbReference type="Gene3D" id="2.60.40.640">
    <property type="match status" value="2"/>
</dbReference>
<evidence type="ECO:0000313" key="4">
    <source>
        <dbReference type="Proteomes" id="UP000830375"/>
    </source>
</evidence>
<dbReference type="Pfam" id="PF02752">
    <property type="entry name" value="Arrestin_C"/>
    <property type="match status" value="1"/>
</dbReference>
<evidence type="ECO:0000256" key="1">
    <source>
        <dbReference type="ARBA" id="ARBA00005298"/>
    </source>
</evidence>
<dbReference type="EMBL" id="JACTAM010000018">
    <property type="protein sequence ID" value="KAI2653594.1"/>
    <property type="molecule type" value="Genomic_DNA"/>
</dbReference>
<sequence>MTHTEVKSLDVILDNGQREGYCSGEVVSGHISVKLSEATTVKSIEVLLKGYAQVSWMHKRSGCSEERKCLSLSKTLVATTGTQDLILDSGTHEIPFDLQLPQNHLVSTFSGKHGRVYYMVQAVLKRPFHESLRVCRELCVISHTNVSVPTLMSEFLLQSPVSQTCKKMIGCWIFTSGPVSLTVSLNRQGYCSGESVPVNALIVNRSSRLVVPKSVLYQIQTYTAKGKTKCIKQVVVSARGNVVPPDTSSRWNGNTLTIPPVSPSILNSDILRVEYVLAVIVQIPGAKNLEVQLPVVIGTSGLGMISCSIVNMSLLYPTFTLPDIAEGAPPSYAEIMSEEQFEEHRTSTCQSLPDWLLDSSAFACIQQFHLQPPPSYSEVGCFFILRFFFLHHM</sequence>
<comment type="caution">
    <text evidence="3">The sequence shown here is derived from an EMBL/GenBank/DDBJ whole genome shotgun (WGS) entry which is preliminary data.</text>
</comment>
<dbReference type="InterPro" id="IPR011021">
    <property type="entry name" value="Arrestin-like_N"/>
</dbReference>